<keyword evidence="5 14" id="KW-0732">Signal</keyword>
<dbReference type="EMBL" id="JAXIOK010000002">
    <property type="protein sequence ID" value="KAK4777719.1"/>
    <property type="molecule type" value="Genomic_DNA"/>
</dbReference>
<dbReference type="GO" id="GO:0004674">
    <property type="term" value="F:protein serine/threonine kinase activity"/>
    <property type="evidence" value="ECO:0007669"/>
    <property type="project" value="UniProtKB-KW"/>
</dbReference>
<dbReference type="Proteomes" id="UP001345219">
    <property type="component" value="Chromosome 14"/>
</dbReference>
<keyword evidence="3" id="KW-0808">Transferase</keyword>
<organism evidence="16 17">
    <name type="scientific">Trapa incisa</name>
    <dbReference type="NCBI Taxonomy" id="236973"/>
    <lineage>
        <taxon>Eukaryota</taxon>
        <taxon>Viridiplantae</taxon>
        <taxon>Streptophyta</taxon>
        <taxon>Embryophyta</taxon>
        <taxon>Tracheophyta</taxon>
        <taxon>Spermatophyta</taxon>
        <taxon>Magnoliopsida</taxon>
        <taxon>eudicotyledons</taxon>
        <taxon>Gunneridae</taxon>
        <taxon>Pentapetalae</taxon>
        <taxon>rosids</taxon>
        <taxon>malvids</taxon>
        <taxon>Myrtales</taxon>
        <taxon>Lythraceae</taxon>
        <taxon>Trapa</taxon>
    </lineage>
</organism>
<evidence type="ECO:0000256" key="11">
    <source>
        <dbReference type="ARBA" id="ARBA00023180"/>
    </source>
</evidence>
<dbReference type="PROSITE" id="PS51257">
    <property type="entry name" value="PROKAR_LIPOPROTEIN"/>
    <property type="match status" value="1"/>
</dbReference>
<evidence type="ECO:0000259" key="15">
    <source>
        <dbReference type="PROSITE" id="PS50011"/>
    </source>
</evidence>
<dbReference type="PANTHER" id="PTHR27003:SF426">
    <property type="entry name" value="RECEPTOR-LIKE PROTEIN KINASE HERK 1"/>
    <property type="match status" value="1"/>
</dbReference>
<dbReference type="GO" id="GO:0009506">
    <property type="term" value="C:plasmodesma"/>
    <property type="evidence" value="ECO:0007669"/>
    <property type="project" value="TreeGrafter"/>
</dbReference>
<evidence type="ECO:0000256" key="6">
    <source>
        <dbReference type="ARBA" id="ARBA00022741"/>
    </source>
</evidence>
<feature type="binding site" evidence="12">
    <location>
        <position position="522"/>
    </location>
    <ligand>
        <name>ATP</name>
        <dbReference type="ChEBI" id="CHEBI:30616"/>
    </ligand>
</feature>
<dbReference type="PROSITE" id="PS00108">
    <property type="entry name" value="PROTEIN_KINASE_ST"/>
    <property type="match status" value="1"/>
</dbReference>
<evidence type="ECO:0000256" key="10">
    <source>
        <dbReference type="ARBA" id="ARBA00023136"/>
    </source>
</evidence>
<keyword evidence="4 13" id="KW-0812">Transmembrane</keyword>
<feature type="transmembrane region" description="Helical" evidence="13">
    <location>
        <begin position="404"/>
        <end position="430"/>
    </location>
</feature>
<evidence type="ECO:0000313" key="17">
    <source>
        <dbReference type="Proteomes" id="UP001345219"/>
    </source>
</evidence>
<proteinExistence type="predicted"/>
<dbReference type="Gene3D" id="3.30.200.20">
    <property type="entry name" value="Phosphorylase Kinase, domain 1"/>
    <property type="match status" value="1"/>
</dbReference>
<feature type="chain" id="PRO_5043052429" description="Protein kinase domain-containing protein" evidence="14">
    <location>
        <begin position="28"/>
        <end position="829"/>
    </location>
</feature>
<evidence type="ECO:0000256" key="7">
    <source>
        <dbReference type="ARBA" id="ARBA00022777"/>
    </source>
</evidence>
<dbReference type="GO" id="GO:0005524">
    <property type="term" value="F:ATP binding"/>
    <property type="evidence" value="ECO:0007669"/>
    <property type="project" value="UniProtKB-UniRule"/>
</dbReference>
<dbReference type="InterPro" id="IPR001245">
    <property type="entry name" value="Ser-Thr/Tyr_kinase_cat_dom"/>
</dbReference>
<evidence type="ECO:0000256" key="9">
    <source>
        <dbReference type="ARBA" id="ARBA00022989"/>
    </source>
</evidence>
<dbReference type="Pfam" id="PF12819">
    <property type="entry name" value="Malectin_like"/>
    <property type="match status" value="1"/>
</dbReference>
<dbReference type="InterPro" id="IPR017441">
    <property type="entry name" value="Protein_kinase_ATP_BS"/>
</dbReference>
<dbReference type="FunFam" id="1.10.510.10:FF:000058">
    <property type="entry name" value="Receptor-like protein kinase FERONIA"/>
    <property type="match status" value="1"/>
</dbReference>
<dbReference type="Gene3D" id="1.10.510.10">
    <property type="entry name" value="Transferase(Phosphotransferase) domain 1"/>
    <property type="match status" value="1"/>
</dbReference>
<dbReference type="SMART" id="SM00220">
    <property type="entry name" value="S_TKc"/>
    <property type="match status" value="1"/>
</dbReference>
<accession>A0AAN7L553</accession>
<reference evidence="16 17" key="1">
    <citation type="journal article" date="2023" name="Hortic Res">
        <title>Pangenome of water caltrop reveals structural variations and asymmetric subgenome divergence after allopolyploidization.</title>
        <authorList>
            <person name="Zhang X."/>
            <person name="Chen Y."/>
            <person name="Wang L."/>
            <person name="Yuan Y."/>
            <person name="Fang M."/>
            <person name="Shi L."/>
            <person name="Lu R."/>
            <person name="Comes H.P."/>
            <person name="Ma Y."/>
            <person name="Chen Y."/>
            <person name="Huang G."/>
            <person name="Zhou Y."/>
            <person name="Zheng Z."/>
            <person name="Qiu Y."/>
        </authorList>
    </citation>
    <scope>NUCLEOTIDE SEQUENCE [LARGE SCALE GENOMIC DNA]</scope>
    <source>
        <tissue evidence="16">Roots</tissue>
    </source>
</reference>
<evidence type="ECO:0000256" key="1">
    <source>
        <dbReference type="ARBA" id="ARBA00004479"/>
    </source>
</evidence>
<dbReference type="PROSITE" id="PS50011">
    <property type="entry name" value="PROTEIN_KINASE_DOM"/>
    <property type="match status" value="1"/>
</dbReference>
<evidence type="ECO:0000313" key="16">
    <source>
        <dbReference type="EMBL" id="KAK4777719.1"/>
    </source>
</evidence>
<keyword evidence="11" id="KW-0325">Glycoprotein</keyword>
<dbReference type="FunFam" id="3.30.200.20:FF:000039">
    <property type="entry name" value="receptor-like protein kinase FERONIA"/>
    <property type="match status" value="1"/>
</dbReference>
<dbReference type="FunFam" id="2.60.120.430:FF:000005">
    <property type="entry name" value="Putative receptor-like protein kinase"/>
    <property type="match status" value="1"/>
</dbReference>
<keyword evidence="8 12" id="KW-0067">ATP-binding</keyword>
<dbReference type="InterPro" id="IPR045272">
    <property type="entry name" value="ANXUR1/2-like"/>
</dbReference>
<keyword evidence="17" id="KW-1185">Reference proteome</keyword>
<dbReference type="InterPro" id="IPR024788">
    <property type="entry name" value="Malectin-like_Carb-bd_dom"/>
</dbReference>
<dbReference type="GO" id="GO:0005886">
    <property type="term" value="C:plasma membrane"/>
    <property type="evidence" value="ECO:0007669"/>
    <property type="project" value="TreeGrafter"/>
</dbReference>
<dbReference type="Pfam" id="PF07714">
    <property type="entry name" value="PK_Tyr_Ser-Thr"/>
    <property type="match status" value="1"/>
</dbReference>
<name>A0AAN7L553_9MYRT</name>
<dbReference type="PROSITE" id="PS00107">
    <property type="entry name" value="PROTEIN_KINASE_ATP"/>
    <property type="match status" value="1"/>
</dbReference>
<evidence type="ECO:0000256" key="4">
    <source>
        <dbReference type="ARBA" id="ARBA00022692"/>
    </source>
</evidence>
<evidence type="ECO:0000256" key="14">
    <source>
        <dbReference type="SAM" id="SignalP"/>
    </source>
</evidence>
<evidence type="ECO:0000256" key="8">
    <source>
        <dbReference type="ARBA" id="ARBA00022840"/>
    </source>
</evidence>
<feature type="domain" description="Protein kinase" evidence="15">
    <location>
        <begin position="494"/>
        <end position="774"/>
    </location>
</feature>
<dbReference type="PANTHER" id="PTHR27003">
    <property type="entry name" value="OS07G0166700 PROTEIN"/>
    <property type="match status" value="1"/>
</dbReference>
<keyword evidence="9 13" id="KW-1133">Transmembrane helix</keyword>
<dbReference type="InterPro" id="IPR011009">
    <property type="entry name" value="Kinase-like_dom_sf"/>
</dbReference>
<sequence length="829" mass="91216">MKDMAATRLFLQALAIFMACLVRFLHGYSPPDSYLIDCGSRTNTTIGNRLFLADQSASNFLSTPTNVIAETFDSVPPSDYSQLYQTARIFTGTTKYTLPVSRAGRHWIRLYFNPFRYDGFDMSTMSFVVSAQGSVLMESSSLFTSAAVKEFSINVTASALVITIAPSTGSSAFLNALEVISMPDDIIVDEVRTLPSRKFEGLSGQVLQTVWRVNMGGPLVTPLNDTLFRTWVPDGPFLTKSNLASNFSNIRAVKYAPGMATRDIAPDSVYGTVMKMNTQMNLESNFNVTWEFAVDVGSRYLVRFHFCDFVSTNLNLLYFNVYIDSWSVITDLDLSLVSSNTLAAAYYLDVVIPVSGNNKTQIKIGPSNLVATEKNAILNGLEIMKISDGTDGVALPRSGSKKSVLLIASLGGGVFIVGLVLIAGFMALLYRRKRRKAKEDQSKWQIPSMMTDKGMTTQSMTSKYSNGTRVTASPGHYFGLQFPFTAIQEATKNFNESEVIGVGGFGKVYKGSLNDGTKVAIKRGNSKSQQGLAEFQTEIEMLSQFRHRHLVSLIGYCNDSNEMILVYEYMENGALRNCLYGHGKPSLGWKERLEICIGAARGLHYLHTGHSKAIIHRDVKSANILLDEKLVAKVADFGLSRAGPDLDQTHVSTAVKGSFGYLDPEYFRRQQLTQKSDVYSFGVVLFEVLCARPVVDPSLPREKVNLAEWALVWQKKGQLSQIIDPALAGKINADSLQKFGETAEKCLADYGVDRPSMADVLWNLECALQLHEVSVPPGDPEQSSTPHIVTDKSTPLNSVSHVDNILAAAQFDTSSVDEVFSQLVTSEGR</sequence>
<feature type="signal peptide" evidence="14">
    <location>
        <begin position="1"/>
        <end position="27"/>
    </location>
</feature>
<evidence type="ECO:0000256" key="5">
    <source>
        <dbReference type="ARBA" id="ARBA00022729"/>
    </source>
</evidence>
<keyword evidence="6 12" id="KW-0547">Nucleotide-binding</keyword>
<dbReference type="GO" id="GO:0004714">
    <property type="term" value="F:transmembrane receptor protein tyrosine kinase activity"/>
    <property type="evidence" value="ECO:0007669"/>
    <property type="project" value="InterPro"/>
</dbReference>
<dbReference type="CDD" id="cd14066">
    <property type="entry name" value="STKc_IRAK"/>
    <property type="match status" value="1"/>
</dbReference>
<evidence type="ECO:0000256" key="13">
    <source>
        <dbReference type="SAM" id="Phobius"/>
    </source>
</evidence>
<dbReference type="InterPro" id="IPR008271">
    <property type="entry name" value="Ser/Thr_kinase_AS"/>
</dbReference>
<gene>
    <name evidence="16" type="ORF">SAY87_017906</name>
</gene>
<dbReference type="AlphaFoldDB" id="A0AAN7L553"/>
<comment type="caution">
    <text evidence="16">The sequence shown here is derived from an EMBL/GenBank/DDBJ whole genome shotgun (WGS) entry which is preliminary data.</text>
</comment>
<evidence type="ECO:0000256" key="12">
    <source>
        <dbReference type="PROSITE-ProRule" id="PRU10141"/>
    </source>
</evidence>
<dbReference type="InterPro" id="IPR000719">
    <property type="entry name" value="Prot_kinase_dom"/>
</dbReference>
<evidence type="ECO:0000256" key="3">
    <source>
        <dbReference type="ARBA" id="ARBA00022679"/>
    </source>
</evidence>
<dbReference type="SUPFAM" id="SSF56112">
    <property type="entry name" value="Protein kinase-like (PK-like)"/>
    <property type="match status" value="1"/>
</dbReference>
<keyword evidence="7" id="KW-0418">Kinase</keyword>
<keyword evidence="10 13" id="KW-0472">Membrane</keyword>
<keyword evidence="2" id="KW-0723">Serine/threonine-protein kinase</keyword>
<comment type="subcellular location">
    <subcellularLocation>
        <location evidence="1">Membrane</location>
        <topology evidence="1">Single-pass type I membrane protein</topology>
    </subcellularLocation>
</comment>
<evidence type="ECO:0000256" key="2">
    <source>
        <dbReference type="ARBA" id="ARBA00022527"/>
    </source>
</evidence>
<protein>
    <recommendedName>
        <fullName evidence="15">Protein kinase domain-containing protein</fullName>
    </recommendedName>
</protein>
<dbReference type="Gene3D" id="2.60.120.430">
    <property type="entry name" value="Galactose-binding lectin"/>
    <property type="match status" value="2"/>
</dbReference>
<dbReference type="FunFam" id="2.60.120.430:FF:000001">
    <property type="entry name" value="Receptor-like protein kinase FERONIA"/>
    <property type="match status" value="1"/>
</dbReference>